<evidence type="ECO:0000256" key="4">
    <source>
        <dbReference type="ARBA" id="ARBA00022670"/>
    </source>
</evidence>
<evidence type="ECO:0000256" key="9">
    <source>
        <dbReference type="ARBA" id="ARBA00023049"/>
    </source>
</evidence>
<keyword evidence="9" id="KW-0482">Metalloprotease</keyword>
<gene>
    <name evidence="15" type="primary">LOC113500065</name>
</gene>
<protein>
    <submittedName>
        <fullName evidence="15">Carboxypeptidase B-like</fullName>
    </submittedName>
</protein>
<dbReference type="AlphaFoldDB" id="A0A7E5W7Q9"/>
<sequence length="429" mass="48103">MKLIVLTVLLALAYAKHEEYIGWKSYYVRPVSDADFKIFAAMIERYELDILSHPISSREGVILVKPEHQAGFEHDAADAGISVKIHRDNIKQELDFDDMQLERHNRESFARNGGRNLPYDSYQQIEAINDYLDYIGATYPDVAKVVDAANSFEGRPIKYVKISTTNFEDHSKPVIVIDGGIHAREWISPPSVTYAIKKLVEDVTEPDLLDRFDWILLPVVNPDGYKFTFTNSRFWRKTRSTDQSSLSSVCPGVDGNRNYDFHFGPIGTSSSACSDVYRGSQAFSEVETRVVRDILQEHLSRVALYLTMHSYGSMILYPWGHDGSFSHNAFGLHVVGVEMANAIDKESLPNFPRYTVGNSALVLHYPASGASEDYAHSIGVPLSYTYELPGLAGGLQGFNLSPIHIQQVVRETWAGIAVGARRAGDLFRK</sequence>
<name>A0A7E5W7Q9_TRINI</name>
<dbReference type="InParanoid" id="A0A7E5W7Q9"/>
<dbReference type="KEGG" id="tnl:113500065"/>
<evidence type="ECO:0000256" key="10">
    <source>
        <dbReference type="ARBA" id="ARBA00023157"/>
    </source>
</evidence>
<feature type="active site" description="Proton donor/acceptor" evidence="11">
    <location>
        <position position="387"/>
    </location>
</feature>
<organism evidence="14 15">
    <name type="scientific">Trichoplusia ni</name>
    <name type="common">Cabbage looper</name>
    <dbReference type="NCBI Taxonomy" id="7111"/>
    <lineage>
        <taxon>Eukaryota</taxon>
        <taxon>Metazoa</taxon>
        <taxon>Ecdysozoa</taxon>
        <taxon>Arthropoda</taxon>
        <taxon>Hexapoda</taxon>
        <taxon>Insecta</taxon>
        <taxon>Pterygota</taxon>
        <taxon>Neoptera</taxon>
        <taxon>Endopterygota</taxon>
        <taxon>Lepidoptera</taxon>
        <taxon>Glossata</taxon>
        <taxon>Ditrysia</taxon>
        <taxon>Noctuoidea</taxon>
        <taxon>Noctuidae</taxon>
        <taxon>Plusiinae</taxon>
        <taxon>Trichoplusia</taxon>
    </lineage>
</organism>
<evidence type="ECO:0000256" key="11">
    <source>
        <dbReference type="PROSITE-ProRule" id="PRU01379"/>
    </source>
</evidence>
<dbReference type="FunCoup" id="A0A7E5W7Q9">
    <property type="interactions" value="67"/>
</dbReference>
<evidence type="ECO:0000256" key="2">
    <source>
        <dbReference type="ARBA" id="ARBA00005988"/>
    </source>
</evidence>
<evidence type="ECO:0000313" key="15">
    <source>
        <dbReference type="RefSeq" id="XP_026736537.1"/>
    </source>
</evidence>
<dbReference type="CDD" id="cd06248">
    <property type="entry name" value="M14_CP_insect"/>
    <property type="match status" value="1"/>
</dbReference>
<dbReference type="FunFam" id="3.40.630.10:FF:000084">
    <property type="entry name" value="Carboxypeptidase B2"/>
    <property type="match status" value="1"/>
</dbReference>
<dbReference type="Gene3D" id="3.40.630.10">
    <property type="entry name" value="Zn peptidases"/>
    <property type="match status" value="1"/>
</dbReference>
<dbReference type="RefSeq" id="XP_026736537.1">
    <property type="nucleotide sequence ID" value="XM_026880736.1"/>
</dbReference>
<feature type="domain" description="Peptidase M14" evidence="13">
    <location>
        <begin position="118"/>
        <end position="423"/>
    </location>
</feature>
<keyword evidence="4" id="KW-0645">Protease</keyword>
<dbReference type="Proteomes" id="UP000322000">
    <property type="component" value="Chromosome 13"/>
</dbReference>
<dbReference type="InterPro" id="IPR000834">
    <property type="entry name" value="Peptidase_M14"/>
</dbReference>
<dbReference type="Pfam" id="PF00246">
    <property type="entry name" value="Peptidase_M14"/>
    <property type="match status" value="1"/>
</dbReference>
<dbReference type="GO" id="GO:0005615">
    <property type="term" value="C:extracellular space"/>
    <property type="evidence" value="ECO:0007669"/>
    <property type="project" value="TreeGrafter"/>
</dbReference>
<feature type="signal peptide" evidence="12">
    <location>
        <begin position="1"/>
        <end position="15"/>
    </location>
</feature>
<dbReference type="GeneID" id="113500065"/>
<dbReference type="SUPFAM" id="SSF53187">
    <property type="entry name" value="Zn-dependent exopeptidases"/>
    <property type="match status" value="1"/>
</dbReference>
<dbReference type="PROSITE" id="PS52035">
    <property type="entry name" value="PEPTIDASE_M14"/>
    <property type="match status" value="1"/>
</dbReference>
<dbReference type="GO" id="GO:0006508">
    <property type="term" value="P:proteolysis"/>
    <property type="evidence" value="ECO:0007669"/>
    <property type="project" value="UniProtKB-KW"/>
</dbReference>
<evidence type="ECO:0000256" key="7">
    <source>
        <dbReference type="ARBA" id="ARBA00022801"/>
    </source>
</evidence>
<evidence type="ECO:0000256" key="12">
    <source>
        <dbReference type="SAM" id="SignalP"/>
    </source>
</evidence>
<dbReference type="PANTHER" id="PTHR11705:SF140">
    <property type="entry name" value="FI02848P-RELATED"/>
    <property type="match status" value="1"/>
</dbReference>
<dbReference type="InterPro" id="IPR057246">
    <property type="entry name" value="CARBOXYPEPT_ZN_1"/>
</dbReference>
<feature type="chain" id="PRO_5028915123" evidence="12">
    <location>
        <begin position="16"/>
        <end position="429"/>
    </location>
</feature>
<dbReference type="SUPFAM" id="SSF54897">
    <property type="entry name" value="Protease propeptides/inhibitors"/>
    <property type="match status" value="1"/>
</dbReference>
<evidence type="ECO:0000259" key="13">
    <source>
        <dbReference type="PROSITE" id="PS52035"/>
    </source>
</evidence>
<evidence type="ECO:0000256" key="3">
    <source>
        <dbReference type="ARBA" id="ARBA00022645"/>
    </source>
</evidence>
<proteinExistence type="inferred from homology"/>
<keyword evidence="14" id="KW-1185">Reference proteome</keyword>
<evidence type="ECO:0000256" key="8">
    <source>
        <dbReference type="ARBA" id="ARBA00022833"/>
    </source>
</evidence>
<accession>A0A7E5W7Q9</accession>
<dbReference type="OrthoDB" id="3626597at2759"/>
<reference evidence="15" key="1">
    <citation type="submission" date="2025-08" db="UniProtKB">
        <authorList>
            <consortium name="RefSeq"/>
        </authorList>
    </citation>
    <scope>IDENTIFICATION</scope>
</reference>
<dbReference type="PRINTS" id="PR00765">
    <property type="entry name" value="CRBOXYPTASEA"/>
</dbReference>
<evidence type="ECO:0000256" key="6">
    <source>
        <dbReference type="ARBA" id="ARBA00022729"/>
    </source>
</evidence>
<comment type="similarity">
    <text evidence="2 11">Belongs to the peptidase M14 family.</text>
</comment>
<evidence type="ECO:0000313" key="14">
    <source>
        <dbReference type="Proteomes" id="UP000322000"/>
    </source>
</evidence>
<evidence type="ECO:0000256" key="5">
    <source>
        <dbReference type="ARBA" id="ARBA00022723"/>
    </source>
</evidence>
<dbReference type="GO" id="GO:0008270">
    <property type="term" value="F:zinc ion binding"/>
    <property type="evidence" value="ECO:0007669"/>
    <property type="project" value="InterPro"/>
</dbReference>
<keyword evidence="10" id="KW-1015">Disulfide bond</keyword>
<keyword evidence="6 12" id="KW-0732">Signal</keyword>
<dbReference type="InterPro" id="IPR036990">
    <property type="entry name" value="M14A-like_propep"/>
</dbReference>
<keyword evidence="7" id="KW-0378">Hydrolase</keyword>
<dbReference type="GO" id="GO:0004181">
    <property type="term" value="F:metallocarboxypeptidase activity"/>
    <property type="evidence" value="ECO:0007669"/>
    <property type="project" value="InterPro"/>
</dbReference>
<keyword evidence="8" id="KW-0862">Zinc</keyword>
<dbReference type="SMART" id="SM00631">
    <property type="entry name" value="Zn_pept"/>
    <property type="match status" value="1"/>
</dbReference>
<comment type="cofactor">
    <cofactor evidence="1">
        <name>Zn(2+)</name>
        <dbReference type="ChEBI" id="CHEBI:29105"/>
    </cofactor>
</comment>
<dbReference type="PROSITE" id="PS00132">
    <property type="entry name" value="CARBOXYPEPT_ZN_1"/>
    <property type="match status" value="1"/>
</dbReference>
<dbReference type="Gene3D" id="3.30.70.340">
    <property type="entry name" value="Metallocarboxypeptidase-like"/>
    <property type="match status" value="1"/>
</dbReference>
<evidence type="ECO:0000256" key="1">
    <source>
        <dbReference type="ARBA" id="ARBA00001947"/>
    </source>
</evidence>
<keyword evidence="3" id="KW-0121">Carboxypeptidase</keyword>
<keyword evidence="5" id="KW-0479">Metal-binding</keyword>
<dbReference type="PANTHER" id="PTHR11705">
    <property type="entry name" value="PROTEASE FAMILY M14 CARBOXYPEPTIDASE A,B"/>
    <property type="match status" value="1"/>
</dbReference>